<dbReference type="Proteomes" id="UP001187192">
    <property type="component" value="Unassembled WGS sequence"/>
</dbReference>
<protein>
    <submittedName>
        <fullName evidence="1">Uncharacterized protein</fullName>
    </submittedName>
</protein>
<organism evidence="1 2">
    <name type="scientific">Ficus carica</name>
    <name type="common">Common fig</name>
    <dbReference type="NCBI Taxonomy" id="3494"/>
    <lineage>
        <taxon>Eukaryota</taxon>
        <taxon>Viridiplantae</taxon>
        <taxon>Streptophyta</taxon>
        <taxon>Embryophyta</taxon>
        <taxon>Tracheophyta</taxon>
        <taxon>Spermatophyta</taxon>
        <taxon>Magnoliopsida</taxon>
        <taxon>eudicotyledons</taxon>
        <taxon>Gunneridae</taxon>
        <taxon>Pentapetalae</taxon>
        <taxon>rosids</taxon>
        <taxon>fabids</taxon>
        <taxon>Rosales</taxon>
        <taxon>Moraceae</taxon>
        <taxon>Ficeae</taxon>
        <taxon>Ficus</taxon>
    </lineage>
</organism>
<reference evidence="1" key="1">
    <citation type="submission" date="2023-07" db="EMBL/GenBank/DDBJ databases">
        <title>draft genome sequence of fig (Ficus carica).</title>
        <authorList>
            <person name="Takahashi T."/>
            <person name="Nishimura K."/>
        </authorList>
    </citation>
    <scope>NUCLEOTIDE SEQUENCE</scope>
</reference>
<dbReference type="EMBL" id="BTGU01013531">
    <property type="protein sequence ID" value="GMN74621.1"/>
    <property type="molecule type" value="Genomic_DNA"/>
</dbReference>
<sequence>MSLICRKIKRYNSERAARAKRTVKAVRAVPPCHTWSAATPPAAFLAEKTAWPCNTWHAVVWAPFVALLAKKA</sequence>
<gene>
    <name evidence="1" type="ORF">TIFTF001_053883</name>
</gene>
<comment type="caution">
    <text evidence="1">The sequence shown here is derived from an EMBL/GenBank/DDBJ whole genome shotgun (WGS) entry which is preliminary data.</text>
</comment>
<name>A0AA88EGZ8_FICCA</name>
<keyword evidence="2" id="KW-1185">Reference proteome</keyword>
<accession>A0AA88EGZ8</accession>
<evidence type="ECO:0000313" key="1">
    <source>
        <dbReference type="EMBL" id="GMN74621.1"/>
    </source>
</evidence>
<proteinExistence type="predicted"/>
<dbReference type="AlphaFoldDB" id="A0AA88EGZ8"/>
<evidence type="ECO:0000313" key="2">
    <source>
        <dbReference type="Proteomes" id="UP001187192"/>
    </source>
</evidence>